<proteinExistence type="predicted"/>
<dbReference type="EMBL" id="CCND01000013">
    <property type="protein sequence ID" value="CDX57024.1"/>
    <property type="molecule type" value="Genomic_DNA"/>
</dbReference>
<organism evidence="1 2">
    <name type="scientific">Mesorhizobium plurifarium</name>
    <dbReference type="NCBI Taxonomy" id="69974"/>
    <lineage>
        <taxon>Bacteria</taxon>
        <taxon>Pseudomonadati</taxon>
        <taxon>Pseudomonadota</taxon>
        <taxon>Alphaproteobacteria</taxon>
        <taxon>Hyphomicrobiales</taxon>
        <taxon>Phyllobacteriaceae</taxon>
        <taxon>Mesorhizobium</taxon>
    </lineage>
</organism>
<dbReference type="AlphaFoldDB" id="A0A0K2VY05"/>
<name>A0A0K2VY05_MESPL</name>
<dbReference type="Proteomes" id="UP000182888">
    <property type="component" value="Unassembled WGS sequence"/>
</dbReference>
<sequence length="65" mass="7607">MKMSDKNGHSRHKGMELFEITPVIVGGDPISLENKIWVTRQEHFELVRFWNRTIGDLRKAARAEE</sequence>
<evidence type="ECO:0000313" key="2">
    <source>
        <dbReference type="Proteomes" id="UP000182888"/>
    </source>
</evidence>
<gene>
    <name evidence="1" type="ORF">MPL1032_200003</name>
</gene>
<accession>A0A0K2VY05</accession>
<evidence type="ECO:0000313" key="1">
    <source>
        <dbReference type="EMBL" id="CDX57024.1"/>
    </source>
</evidence>
<reference evidence="2" key="1">
    <citation type="submission" date="2014-08" db="EMBL/GenBank/DDBJ databases">
        <authorList>
            <person name="Edwards T."/>
        </authorList>
    </citation>
    <scope>NUCLEOTIDE SEQUENCE [LARGE SCALE GENOMIC DNA]</scope>
</reference>
<protein>
    <submittedName>
        <fullName evidence="1">Uncharacterized protein</fullName>
    </submittedName>
</protein>